<evidence type="ECO:0000313" key="2">
    <source>
        <dbReference type="EnsemblMetazoa" id="CJA28923a.1"/>
    </source>
</evidence>
<accession>A0A8R1IDF2</accession>
<protein>
    <submittedName>
        <fullName evidence="2">Uncharacterized protein</fullName>
    </submittedName>
</protein>
<feature type="transmembrane region" description="Helical" evidence="1">
    <location>
        <begin position="154"/>
        <end position="172"/>
    </location>
</feature>
<sequence length="205" mass="23608">MREWCLLGGGAATTMRECPLISERCTTVNREEAAELLKNLTVADDGTIHHVLKRYRIVFQESSRLLAARIAIGFLRNSDCLLLLRAVHLCWKLFGRENSIIVTLIEVLNIIAHMSHIGCGWVADQPEVSVLVVNYIDLMMAGLDTMIFPFYTEYWSFLVFFVLFSIGVVWRYSGSRWDGMFRNSDLKKIVRLWKATNDKRRTTNN</sequence>
<dbReference type="Proteomes" id="UP000005237">
    <property type="component" value="Unassembled WGS sequence"/>
</dbReference>
<keyword evidence="3" id="KW-1185">Reference proteome</keyword>
<organism evidence="2 3">
    <name type="scientific">Caenorhabditis japonica</name>
    <dbReference type="NCBI Taxonomy" id="281687"/>
    <lineage>
        <taxon>Eukaryota</taxon>
        <taxon>Metazoa</taxon>
        <taxon>Ecdysozoa</taxon>
        <taxon>Nematoda</taxon>
        <taxon>Chromadorea</taxon>
        <taxon>Rhabditida</taxon>
        <taxon>Rhabditina</taxon>
        <taxon>Rhabditomorpha</taxon>
        <taxon>Rhabditoidea</taxon>
        <taxon>Rhabditidae</taxon>
        <taxon>Peloderinae</taxon>
        <taxon>Caenorhabditis</taxon>
    </lineage>
</organism>
<reference evidence="3" key="1">
    <citation type="submission" date="2010-08" db="EMBL/GenBank/DDBJ databases">
        <authorList>
            <consortium name="Caenorhabditis japonica Sequencing Consortium"/>
            <person name="Wilson R.K."/>
        </authorList>
    </citation>
    <scope>NUCLEOTIDE SEQUENCE [LARGE SCALE GENOMIC DNA]</scope>
    <source>
        <strain evidence="3">DF5081</strain>
    </source>
</reference>
<keyword evidence="1" id="KW-1133">Transmembrane helix</keyword>
<proteinExistence type="predicted"/>
<evidence type="ECO:0000256" key="1">
    <source>
        <dbReference type="SAM" id="Phobius"/>
    </source>
</evidence>
<reference evidence="2" key="2">
    <citation type="submission" date="2022-06" db="UniProtKB">
        <authorList>
            <consortium name="EnsemblMetazoa"/>
        </authorList>
    </citation>
    <scope>IDENTIFICATION</scope>
    <source>
        <strain evidence="2">DF5081</strain>
    </source>
</reference>
<evidence type="ECO:0000313" key="3">
    <source>
        <dbReference type="Proteomes" id="UP000005237"/>
    </source>
</evidence>
<name>A0A8R1IDF2_CAEJA</name>
<dbReference type="AlphaFoldDB" id="A0A8R1IDF2"/>
<dbReference type="EnsemblMetazoa" id="CJA28923a.1">
    <property type="protein sequence ID" value="CJA28923a.1"/>
    <property type="gene ID" value="WBGene00184497"/>
</dbReference>
<keyword evidence="1" id="KW-0812">Transmembrane</keyword>
<keyword evidence="1" id="KW-0472">Membrane</keyword>